<dbReference type="Pfam" id="PF12776">
    <property type="entry name" value="Myb_DNA-bind_3"/>
    <property type="match status" value="1"/>
</dbReference>
<evidence type="ECO:0000313" key="3">
    <source>
        <dbReference type="Proteomes" id="UP000583929"/>
    </source>
</evidence>
<dbReference type="Proteomes" id="UP000583929">
    <property type="component" value="Unassembled WGS sequence"/>
</dbReference>
<comment type="caution">
    <text evidence="2">The sequence shown here is derived from an EMBL/GenBank/DDBJ whole genome shotgun (WGS) entry which is preliminary data.</text>
</comment>
<dbReference type="InterPro" id="IPR024752">
    <property type="entry name" value="Myb/SANT-like_dom"/>
</dbReference>
<evidence type="ECO:0000313" key="2">
    <source>
        <dbReference type="EMBL" id="KAF4400872.1"/>
    </source>
</evidence>
<protein>
    <recommendedName>
        <fullName evidence="1">Myb/SANT-like domain-containing protein</fullName>
    </recommendedName>
</protein>
<feature type="domain" description="Myb/SANT-like" evidence="1">
    <location>
        <begin position="70"/>
        <end position="169"/>
    </location>
</feature>
<dbReference type="PANTHER" id="PTHR46250:SF15">
    <property type="entry name" value="OS01G0523800 PROTEIN"/>
    <property type="match status" value="1"/>
</dbReference>
<proteinExistence type="predicted"/>
<accession>A0A7J6HZZ7</accession>
<organism evidence="2 3">
    <name type="scientific">Cannabis sativa</name>
    <name type="common">Hemp</name>
    <name type="synonym">Marijuana</name>
    <dbReference type="NCBI Taxonomy" id="3483"/>
    <lineage>
        <taxon>Eukaryota</taxon>
        <taxon>Viridiplantae</taxon>
        <taxon>Streptophyta</taxon>
        <taxon>Embryophyta</taxon>
        <taxon>Tracheophyta</taxon>
        <taxon>Spermatophyta</taxon>
        <taxon>Magnoliopsida</taxon>
        <taxon>eudicotyledons</taxon>
        <taxon>Gunneridae</taxon>
        <taxon>Pentapetalae</taxon>
        <taxon>rosids</taxon>
        <taxon>fabids</taxon>
        <taxon>Rosales</taxon>
        <taxon>Cannabaceae</taxon>
        <taxon>Cannabis</taxon>
    </lineage>
</organism>
<sequence>MVLRQHQGRNSVTNMGDTPSNQGELLTKYFCRISSNTIESSLQPIDLCFSMACSRDTSKVKGPGQNKRFWTEEEDTKLIESLLEMHNEGTFKAEGNFKPGYLKALEKALATKIPGCDLQARPHIESRMKTLKTHFQIVHEMLTGPNCSGFGWDPQKQMVTAEKPVWEAYLQS</sequence>
<dbReference type="EMBL" id="JAATIQ010000014">
    <property type="protein sequence ID" value="KAF4400872.1"/>
    <property type="molecule type" value="Genomic_DNA"/>
</dbReference>
<name>A0A7J6HZZ7_CANSA</name>
<dbReference type="PANTHER" id="PTHR46250">
    <property type="entry name" value="MYB/SANT-LIKE DNA-BINDING DOMAIN PROTEIN-RELATED"/>
    <property type="match status" value="1"/>
</dbReference>
<evidence type="ECO:0000259" key="1">
    <source>
        <dbReference type="Pfam" id="PF12776"/>
    </source>
</evidence>
<dbReference type="AlphaFoldDB" id="A0A7J6HZZ7"/>
<reference evidence="2 3" key="1">
    <citation type="journal article" date="2020" name="bioRxiv">
        <title>Sequence and annotation of 42 cannabis genomes reveals extensive copy number variation in cannabinoid synthesis and pathogen resistance genes.</title>
        <authorList>
            <person name="Mckernan K.J."/>
            <person name="Helbert Y."/>
            <person name="Kane L.T."/>
            <person name="Ebling H."/>
            <person name="Zhang L."/>
            <person name="Liu B."/>
            <person name="Eaton Z."/>
            <person name="Mclaughlin S."/>
            <person name="Kingan S."/>
            <person name="Baybayan P."/>
            <person name="Concepcion G."/>
            <person name="Jordan M."/>
            <person name="Riva A."/>
            <person name="Barbazuk W."/>
            <person name="Harkins T."/>
        </authorList>
    </citation>
    <scope>NUCLEOTIDE SEQUENCE [LARGE SCALE GENOMIC DNA]</scope>
    <source>
        <strain evidence="3">cv. Jamaican Lion 4</strain>
        <tissue evidence="2">Leaf</tissue>
    </source>
</reference>
<keyword evidence="3" id="KW-1185">Reference proteome</keyword>
<gene>
    <name evidence="2" type="ORF">G4B88_004415</name>
</gene>